<sequence length="204" mass="23114">MTRFAPPSNGYGWPRHQLLLLLLLGMIGIAAWWLMRIGAQDTRVLGARERLPDYVVRDFSAVETDAAGQPGRKLVALELRHYAEEGISELTHPRMELFQADGPPWRAQSRSGTIFDNGERVRLAGDVRLDREGDGDFRETHLETERIDILRAEAVAETDLQVSIRSDDDTLTANGMRLWYNEPTRSTFHGRARIRLAPAEEPKP</sequence>
<dbReference type="EMBL" id="JAAIJQ010000041">
    <property type="protein sequence ID" value="NEV63070.1"/>
    <property type="molecule type" value="Genomic_DNA"/>
</dbReference>
<dbReference type="Pfam" id="PF06835">
    <property type="entry name" value="LptC"/>
    <property type="match status" value="1"/>
</dbReference>
<proteinExistence type="predicted"/>
<evidence type="ECO:0000256" key="3">
    <source>
        <dbReference type="ARBA" id="ARBA00022692"/>
    </source>
</evidence>
<evidence type="ECO:0000256" key="2">
    <source>
        <dbReference type="ARBA" id="ARBA00022519"/>
    </source>
</evidence>
<keyword evidence="3 6" id="KW-0812">Transmembrane</keyword>
<dbReference type="InterPro" id="IPR010664">
    <property type="entry name" value="LipoPS_assembly_LptC-rel"/>
</dbReference>
<keyword evidence="4 6" id="KW-1133">Transmembrane helix</keyword>
<keyword evidence="2" id="KW-0997">Cell inner membrane</keyword>
<evidence type="ECO:0000313" key="8">
    <source>
        <dbReference type="Proteomes" id="UP000483379"/>
    </source>
</evidence>
<keyword evidence="8" id="KW-1185">Reference proteome</keyword>
<reference evidence="7 8" key="1">
    <citation type="submission" date="2020-02" db="EMBL/GenBank/DDBJ databases">
        <title>Genome sequences of Thiorhodococcus mannitoliphagus and Thiorhodococcus minor, purple sulfur photosynthetic bacteria in the gammaproteobacterial family, Chromatiaceae.</title>
        <authorList>
            <person name="Aviles F.A."/>
            <person name="Meyer T.E."/>
            <person name="Kyndt J.A."/>
        </authorList>
    </citation>
    <scope>NUCLEOTIDE SEQUENCE [LARGE SCALE GENOMIC DNA]</scope>
    <source>
        <strain evidence="7 8">DSM 11518</strain>
    </source>
</reference>
<feature type="transmembrane region" description="Helical" evidence="6">
    <location>
        <begin position="16"/>
        <end position="35"/>
    </location>
</feature>
<dbReference type="InterPro" id="IPR052363">
    <property type="entry name" value="LPS_export_LptC"/>
</dbReference>
<dbReference type="AlphaFoldDB" id="A0A6M0K015"/>
<evidence type="ECO:0000256" key="6">
    <source>
        <dbReference type="SAM" id="Phobius"/>
    </source>
</evidence>
<evidence type="ECO:0000256" key="1">
    <source>
        <dbReference type="ARBA" id="ARBA00022475"/>
    </source>
</evidence>
<keyword evidence="1" id="KW-1003">Cell membrane</keyword>
<dbReference type="GO" id="GO:0017089">
    <property type="term" value="F:glycolipid transfer activity"/>
    <property type="evidence" value="ECO:0007669"/>
    <property type="project" value="TreeGrafter"/>
</dbReference>
<dbReference type="RefSeq" id="WP_164453533.1">
    <property type="nucleotide sequence ID" value="NZ_JAAIJQ010000041.1"/>
</dbReference>
<dbReference type="Proteomes" id="UP000483379">
    <property type="component" value="Unassembled WGS sequence"/>
</dbReference>
<dbReference type="InterPro" id="IPR026265">
    <property type="entry name" value="LptC"/>
</dbReference>
<name>A0A6M0K015_9GAMM</name>
<accession>A0A6M0K015</accession>
<dbReference type="PANTHER" id="PTHR37481">
    <property type="entry name" value="LIPOPOLYSACCHARIDE EXPORT SYSTEM PROTEIN LPTC"/>
    <property type="match status" value="1"/>
</dbReference>
<evidence type="ECO:0000256" key="5">
    <source>
        <dbReference type="ARBA" id="ARBA00023136"/>
    </source>
</evidence>
<evidence type="ECO:0000313" key="7">
    <source>
        <dbReference type="EMBL" id="NEV63070.1"/>
    </source>
</evidence>
<dbReference type="GO" id="GO:0015221">
    <property type="term" value="F:lipopolysaccharide transmembrane transporter activity"/>
    <property type="evidence" value="ECO:0007669"/>
    <property type="project" value="InterPro"/>
</dbReference>
<evidence type="ECO:0000256" key="4">
    <source>
        <dbReference type="ARBA" id="ARBA00022989"/>
    </source>
</evidence>
<dbReference type="Gene3D" id="2.60.450.10">
    <property type="entry name" value="Lipopolysaccharide (LPS) transport protein A like domain"/>
    <property type="match status" value="1"/>
</dbReference>
<comment type="caution">
    <text evidence="7">The sequence shown here is derived from an EMBL/GenBank/DDBJ whole genome shotgun (WGS) entry which is preliminary data.</text>
</comment>
<gene>
    <name evidence="7" type="primary">lptC</name>
    <name evidence="7" type="ORF">G3446_14435</name>
</gene>
<dbReference type="GO" id="GO:0030288">
    <property type="term" value="C:outer membrane-bounded periplasmic space"/>
    <property type="evidence" value="ECO:0007669"/>
    <property type="project" value="TreeGrafter"/>
</dbReference>
<dbReference type="GO" id="GO:0005886">
    <property type="term" value="C:plasma membrane"/>
    <property type="evidence" value="ECO:0007669"/>
    <property type="project" value="InterPro"/>
</dbReference>
<keyword evidence="5 6" id="KW-0472">Membrane</keyword>
<dbReference type="NCBIfam" id="TIGR04409">
    <property type="entry name" value="LptC_YrbK"/>
    <property type="match status" value="1"/>
</dbReference>
<organism evidence="7 8">
    <name type="scientific">Thiorhodococcus minor</name>
    <dbReference type="NCBI Taxonomy" id="57489"/>
    <lineage>
        <taxon>Bacteria</taxon>
        <taxon>Pseudomonadati</taxon>
        <taxon>Pseudomonadota</taxon>
        <taxon>Gammaproteobacteria</taxon>
        <taxon>Chromatiales</taxon>
        <taxon>Chromatiaceae</taxon>
        <taxon>Thiorhodococcus</taxon>
    </lineage>
</organism>
<dbReference type="PANTHER" id="PTHR37481:SF1">
    <property type="entry name" value="LIPOPOLYSACCHARIDE EXPORT SYSTEM PROTEIN LPTC"/>
    <property type="match status" value="1"/>
</dbReference>
<protein>
    <submittedName>
        <fullName evidence="7">LPS export ABC transporter periplasmic protein LptC</fullName>
    </submittedName>
</protein>